<evidence type="ECO:0000256" key="2">
    <source>
        <dbReference type="ARBA" id="ARBA00006940"/>
    </source>
</evidence>
<comment type="function">
    <text evidence="15">Component of the Mediator complex, a coactivator involved in the regulated transcription of nearly all RNA polymerase II-dependent genes. Mediator functions as a bridge to convey information from gene-specific regulatory proteins to the basal RNA polymerase II transcription machinery. Mediator is recruited to promoters by direct interactions with regulatory proteins and serves as a scaffold for the assembly of a functional preinitiation complex with RNA polymerase II and the general transcription factors.</text>
</comment>
<dbReference type="InterPro" id="IPR055113">
    <property type="entry name" value="Med14_RM2"/>
</dbReference>
<feature type="region of interest" description="Disordered" evidence="16">
    <location>
        <begin position="1011"/>
        <end position="1127"/>
    </location>
</feature>
<feature type="compositionally biased region" description="Polar residues" evidence="16">
    <location>
        <begin position="1038"/>
        <end position="1061"/>
    </location>
</feature>
<evidence type="ECO:0000256" key="7">
    <source>
        <dbReference type="ARBA" id="ARBA00022776"/>
    </source>
</evidence>
<feature type="domain" description="Mediator complex subunit MED14 N-terminal" evidence="17">
    <location>
        <begin position="101"/>
        <end position="289"/>
    </location>
</feature>
<evidence type="ECO:0000256" key="9">
    <source>
        <dbReference type="ARBA" id="ARBA00023015"/>
    </source>
</evidence>
<dbReference type="InterPro" id="IPR013947">
    <property type="entry name" value="Mediator_Med14"/>
</dbReference>
<accession>A0A2T7P3I3</accession>
<gene>
    <name evidence="24" type="ORF">C0Q70_10544</name>
</gene>
<dbReference type="Pfam" id="PF08638">
    <property type="entry name" value="Med14"/>
    <property type="match status" value="1"/>
</dbReference>
<reference evidence="24 25" key="1">
    <citation type="submission" date="2018-04" db="EMBL/GenBank/DDBJ databases">
        <title>The genome of golden apple snail Pomacea canaliculata provides insight into stress tolerance and invasive adaptation.</title>
        <authorList>
            <person name="Liu C."/>
            <person name="Liu B."/>
            <person name="Ren Y."/>
            <person name="Zhang Y."/>
            <person name="Wang H."/>
            <person name="Li S."/>
            <person name="Jiang F."/>
            <person name="Yin L."/>
            <person name="Zhang G."/>
            <person name="Qian W."/>
            <person name="Fan W."/>
        </authorList>
    </citation>
    <scope>NUCLEOTIDE SEQUENCE [LARGE SCALE GENOMIC DNA]</scope>
    <source>
        <strain evidence="24">SZHN2017</strain>
        <tissue evidence="24">Muscle</tissue>
    </source>
</reference>
<keyword evidence="12 15" id="KW-0539">Nucleus</keyword>
<dbReference type="GO" id="GO:0070847">
    <property type="term" value="C:core mediator complex"/>
    <property type="evidence" value="ECO:0007669"/>
    <property type="project" value="TreeGrafter"/>
</dbReference>
<feature type="compositionally biased region" description="Polar residues" evidence="16">
    <location>
        <begin position="1173"/>
        <end position="1183"/>
    </location>
</feature>
<dbReference type="InterPro" id="IPR055114">
    <property type="entry name" value="Med14_RM6"/>
</dbReference>
<dbReference type="Pfam" id="PF22983">
    <property type="entry name" value="RM8_Med14"/>
    <property type="match status" value="1"/>
</dbReference>
<feature type="domain" description="Mediator of RNA polymerase II transcription subunit 14 RM8" evidence="19">
    <location>
        <begin position="1273"/>
        <end position="1345"/>
    </location>
</feature>
<evidence type="ECO:0000259" key="22">
    <source>
        <dbReference type="Pfam" id="PF25067"/>
    </source>
</evidence>
<name>A0A2T7P3I3_POMCA</name>
<evidence type="ECO:0000256" key="14">
    <source>
        <dbReference type="ARBA" id="ARBA00032007"/>
    </source>
</evidence>
<dbReference type="InterPro" id="IPR055122">
    <property type="entry name" value="Med14_N"/>
</dbReference>
<comment type="subunit">
    <text evidence="15">Component of the Mediator complex.</text>
</comment>
<evidence type="ECO:0000256" key="1">
    <source>
        <dbReference type="ARBA" id="ARBA00004123"/>
    </source>
</evidence>
<evidence type="ECO:0000259" key="17">
    <source>
        <dbReference type="Pfam" id="PF08638"/>
    </source>
</evidence>
<evidence type="ECO:0000256" key="11">
    <source>
        <dbReference type="ARBA" id="ARBA00023163"/>
    </source>
</evidence>
<keyword evidence="11 15" id="KW-0804">Transcription</keyword>
<dbReference type="GO" id="GO:0005680">
    <property type="term" value="C:anaphase-promoting complex"/>
    <property type="evidence" value="ECO:0007669"/>
    <property type="project" value="InterPro"/>
</dbReference>
<evidence type="ECO:0000259" key="19">
    <source>
        <dbReference type="Pfam" id="PF22983"/>
    </source>
</evidence>
<dbReference type="Pfam" id="PF22981">
    <property type="entry name" value="RM2_Med14"/>
    <property type="match status" value="1"/>
</dbReference>
<dbReference type="InterPro" id="IPR056877">
    <property type="entry name" value="Med14_C"/>
</dbReference>
<keyword evidence="5" id="KW-0132">Cell division</keyword>
<evidence type="ECO:0000259" key="23">
    <source>
        <dbReference type="Pfam" id="PF25069"/>
    </source>
</evidence>
<dbReference type="InterPro" id="IPR055107">
    <property type="entry name" value="Med14_RM8"/>
</dbReference>
<keyword evidence="6" id="KW-0677">Repeat</keyword>
<dbReference type="STRING" id="400727.A0A2T7P3I3"/>
<dbReference type="Pfam" id="PF25065">
    <property type="entry name" value="RM3_Med14"/>
    <property type="match status" value="1"/>
</dbReference>
<dbReference type="OrthoDB" id="205099at2759"/>
<keyword evidence="25" id="KW-1185">Reference proteome</keyword>
<feature type="domain" description="Mediator of RNA polymerase II transcription subunit 14 RM2" evidence="18">
    <location>
        <begin position="368"/>
        <end position="430"/>
    </location>
</feature>
<evidence type="ECO:0000256" key="8">
    <source>
        <dbReference type="ARBA" id="ARBA00022786"/>
    </source>
</evidence>
<feature type="domain" description="Mediator of RNA polymerase II transcription subunit 14 RM3" evidence="21">
    <location>
        <begin position="433"/>
        <end position="539"/>
    </location>
</feature>
<evidence type="ECO:0000256" key="4">
    <source>
        <dbReference type="ARBA" id="ARBA00019619"/>
    </source>
</evidence>
<dbReference type="PANTHER" id="PTHR12809">
    <property type="entry name" value="MEDIATOR COMPLEX SUBUNIT"/>
    <property type="match status" value="1"/>
</dbReference>
<feature type="region of interest" description="Disordered" evidence="16">
    <location>
        <begin position="1164"/>
        <end position="1217"/>
    </location>
</feature>
<evidence type="ECO:0000313" key="24">
    <source>
        <dbReference type="EMBL" id="PVD27968.1"/>
    </source>
</evidence>
<organism evidence="24 25">
    <name type="scientific">Pomacea canaliculata</name>
    <name type="common">Golden apple snail</name>
    <dbReference type="NCBI Taxonomy" id="400727"/>
    <lineage>
        <taxon>Eukaryota</taxon>
        <taxon>Metazoa</taxon>
        <taxon>Spiralia</taxon>
        <taxon>Lophotrochozoa</taxon>
        <taxon>Mollusca</taxon>
        <taxon>Gastropoda</taxon>
        <taxon>Caenogastropoda</taxon>
        <taxon>Architaenioglossa</taxon>
        <taxon>Ampullarioidea</taxon>
        <taxon>Ampullariidae</taxon>
        <taxon>Pomacea</taxon>
    </lineage>
</organism>
<dbReference type="InterPro" id="IPR056878">
    <property type="entry name" value="RM5_Med14"/>
</dbReference>
<evidence type="ECO:0000259" key="20">
    <source>
        <dbReference type="Pfam" id="PF22984"/>
    </source>
</evidence>
<evidence type="ECO:0000256" key="6">
    <source>
        <dbReference type="ARBA" id="ARBA00022737"/>
    </source>
</evidence>
<evidence type="ECO:0000313" key="25">
    <source>
        <dbReference type="Proteomes" id="UP000245119"/>
    </source>
</evidence>
<dbReference type="GO" id="GO:0003712">
    <property type="term" value="F:transcription coregulator activity"/>
    <property type="evidence" value="ECO:0007669"/>
    <property type="project" value="UniProtKB-UniRule"/>
</dbReference>
<comment type="similarity">
    <text evidence="3 15">Belongs to the Mediator complex subunit 14 family.</text>
</comment>
<proteinExistence type="inferred from homology"/>
<evidence type="ECO:0000256" key="13">
    <source>
        <dbReference type="ARBA" id="ARBA00023306"/>
    </source>
</evidence>
<feature type="domain" description="Mediator of RNA polymerase II transcription subunit 14 RM5" evidence="22">
    <location>
        <begin position="713"/>
        <end position="794"/>
    </location>
</feature>
<evidence type="ECO:0000256" key="10">
    <source>
        <dbReference type="ARBA" id="ARBA00023159"/>
    </source>
</evidence>
<feature type="compositionally biased region" description="Polar residues" evidence="16">
    <location>
        <begin position="1103"/>
        <end position="1127"/>
    </location>
</feature>
<dbReference type="Pfam" id="PF05839">
    <property type="entry name" value="Apc13p"/>
    <property type="match status" value="1"/>
</dbReference>
<evidence type="ECO:0000259" key="21">
    <source>
        <dbReference type="Pfam" id="PF25065"/>
    </source>
</evidence>
<dbReference type="Proteomes" id="UP000245119">
    <property type="component" value="Linkage Group LG6"/>
</dbReference>
<dbReference type="GO" id="GO:0006357">
    <property type="term" value="P:regulation of transcription by RNA polymerase II"/>
    <property type="evidence" value="ECO:0007669"/>
    <property type="project" value="InterPro"/>
</dbReference>
<feature type="domain" description="Mediator of RNA polymerase II transcription subunit 14 RM6" evidence="20">
    <location>
        <begin position="834"/>
        <end position="900"/>
    </location>
</feature>
<evidence type="ECO:0000256" key="16">
    <source>
        <dbReference type="SAM" id="MobiDB-lite"/>
    </source>
</evidence>
<dbReference type="PANTHER" id="PTHR12809:SF2">
    <property type="entry name" value="MEDIATOR OF RNA POLYMERASE II TRANSCRIPTION SUBUNIT 14"/>
    <property type="match status" value="1"/>
</dbReference>
<sequence>MDSEIESWQRPGRLMDLIDDKWREDVLPMEDIAVPQLELPELEQDNGPSTETMREQEQKWTDLALSSLHEQPLTTQKTEMPPVENQIAVHPGPGHQGGGSIPLGTLIEYALQRTYHELTVLSELLPRKTDMDRKLEIFHFANRTRQLFVRILALVKWANSATKVDKCADICHFLEQQSMYFIETADFLHKMSKETLVTARLPSFSLPCAIDVLTTGTYPRLPACIRDKIIPPDPITPVEKKQTLQRLNQVIQYRLVSSDLPRQMRRLKIEQGRVRFFVEHEFEVTLTLMGDSPTIPWRLLDITFQVEDHETGDGKSLVHSMQVHYIHQLVQSRLLDTDKPLLDLYRVLHSFCLSLQLEVLHSQTQRLMRERLGDCIFIDQYMLSKNLVISYWSVHVCEDDDGKPLQVTHFPAMSADESRKIGLAIKSDHLSIEKLLMQTIEVRTHSKLKDLSRELQRLVDGKCEVRDMPVALHVPVLTPCMSSEVLRVTINVQTGAYMVSVPSCEDQCVTDIEECLNGDRRGMDGLISRLRVQLSLLRCEKSVQLMPAVCQKSLPFVNLSGHPLEGLASTKLFIRVPRQPNVYVVVEIIEEGRGHVKYRYFLLQSVPCTLDGTEDDIEDTGVKSFLKAGHMIPVDIFSQTHGPFCRLYDDMPLQMDSLSRKRKIFLGEMDETENKKTKGSPYFVQELTYLLAHVEEKIPFVQIGEELTLQGLSHTGISVDNEGTCLSLGVLGFPDTGDTNAGKFHEQLLSCKFRIQCRASRNWIVEFVFAQGPLPTTHFKESGSSVRVCLHFDLSGDNIQKTVTELLDEWQAMQHLYFLVVDFADTYNDVRTNMMAMATIQSYDYRKLTLTYGPGRSHFVTVQWKTEARQFQLSLGTLQQSSTANPHVPLLVQLQEELNTSRSLAQLVHTLHDTWAPMTAICKLNTTSLMGTSTHPKIAVLNFTIIPQSSTHVRLIFRSCYCLDIHMKTGKVVAVRDGSYGLFDNSRVIEGLTPASGLKSFLSMFVDEKMTASHGRQRSSTEDDNPPSPIGMDMDVFMSQQQQPMLGSPATSRQLKDSSSGFRFHNNPMTPPSNPHTPASPGASRMPTGVNPSPSAALIGTPSPGTLLTANSPSNPQLHVPSPQSFVPTPSPQGLGLHMQSPAASFISPGMVDGGSPFPGTSLAMPSPGTRGWPSSPSVQGPSPASHHLATSPGHPALHSPQTHKDGEHSKVSVMSPPSRILPQRAWAAAVPTLLSHEMLTKLLTASPLQGTQFLPASPLERFFACVHLRRHMQRVIQSETSLTPGTSEPGVVSFRVESLQCKISLNPSTHQSLHLKVTPTPDFQDQWSAEEMQILERFFDLKVVCPPYKVNLLTAFGRLMGAPLRILKDCIQIMRLELMPDRSLKWSVQWCLTIPPSLHNISPPGTPAILVKSKMIFMLQFTRIGLNIEAQSLCVPMLYEISQNKVQQVDQHSSPALAAIATMLSRFAEMHHNPTECAIFPAVRELMSNLVIPMSSAV</sequence>
<keyword evidence="10 15" id="KW-0010">Activator</keyword>
<dbReference type="InterPro" id="IPR008401">
    <property type="entry name" value="Apc13"/>
</dbReference>
<keyword evidence="13" id="KW-0131">Cell cycle</keyword>
<dbReference type="Pfam" id="PF25067">
    <property type="entry name" value="RM5_Med14"/>
    <property type="match status" value="1"/>
</dbReference>
<evidence type="ECO:0000256" key="3">
    <source>
        <dbReference type="ARBA" id="ARBA00007813"/>
    </source>
</evidence>
<keyword evidence="9 15" id="KW-0805">Transcription regulation</keyword>
<keyword evidence="7" id="KW-0498">Mitosis</keyword>
<comment type="similarity">
    <text evidence="2">Belongs to the APC13 family.</text>
</comment>
<dbReference type="Pfam" id="PF25069">
    <property type="entry name" value="Med14_C"/>
    <property type="match status" value="1"/>
</dbReference>
<dbReference type="EMBL" id="PZQS01000006">
    <property type="protein sequence ID" value="PVD27968.1"/>
    <property type="molecule type" value="Genomic_DNA"/>
</dbReference>
<dbReference type="GO" id="GO:0051301">
    <property type="term" value="P:cell division"/>
    <property type="evidence" value="ECO:0007669"/>
    <property type="project" value="UniProtKB-KW"/>
</dbReference>
<dbReference type="InterPro" id="IPR056879">
    <property type="entry name" value="RM3_Med14"/>
</dbReference>
<comment type="caution">
    <text evidence="24">The sequence shown here is derived from an EMBL/GenBank/DDBJ whole genome shotgun (WGS) entry which is preliminary data.</text>
</comment>
<dbReference type="Pfam" id="PF22984">
    <property type="entry name" value="RM6_Med14"/>
    <property type="match status" value="1"/>
</dbReference>
<dbReference type="GO" id="GO:0016592">
    <property type="term" value="C:mediator complex"/>
    <property type="evidence" value="ECO:0007669"/>
    <property type="project" value="UniProtKB-UniRule"/>
</dbReference>
<evidence type="ECO:0000256" key="5">
    <source>
        <dbReference type="ARBA" id="ARBA00022618"/>
    </source>
</evidence>
<feature type="domain" description="Mediator of RNA polymerase II transcription subunit 14 C-terminal" evidence="23">
    <location>
        <begin position="1362"/>
        <end position="1494"/>
    </location>
</feature>
<keyword evidence="8" id="KW-0833">Ubl conjugation pathway</keyword>
<evidence type="ECO:0000256" key="15">
    <source>
        <dbReference type="RuleBase" id="RU365082"/>
    </source>
</evidence>
<comment type="subcellular location">
    <subcellularLocation>
        <location evidence="1 15">Nucleus</location>
    </subcellularLocation>
</comment>
<evidence type="ECO:0000256" key="12">
    <source>
        <dbReference type="ARBA" id="ARBA00023242"/>
    </source>
</evidence>
<evidence type="ECO:0000259" key="18">
    <source>
        <dbReference type="Pfam" id="PF22981"/>
    </source>
</evidence>
<protein>
    <recommendedName>
        <fullName evidence="4 15">Mediator of RNA polymerase II transcription subunit 14</fullName>
    </recommendedName>
    <alternativeName>
        <fullName evidence="14 15">Mediator complex subunit 14</fullName>
    </alternativeName>
</protein>